<reference evidence="1 2" key="1">
    <citation type="submission" date="2019-07" db="EMBL/GenBank/DDBJ databases">
        <title>The pathways for chlorine oxyanion respiration interact through the shared metabolite chlorate.</title>
        <authorList>
            <person name="Barnum T.P."/>
            <person name="Cheng Y."/>
            <person name="Hill K.A."/>
            <person name="Lucas L.N."/>
            <person name="Carlson H.K."/>
            <person name="Coates J.D."/>
        </authorList>
    </citation>
    <scope>NUCLEOTIDE SEQUENCE [LARGE SCALE GENOMIC DNA]</scope>
    <source>
        <strain evidence="1 2">BK-1</strain>
    </source>
</reference>
<dbReference type="OrthoDB" id="9800684at2"/>
<proteinExistence type="predicted"/>
<organism evidence="1 2">
    <name type="scientific">Sedimenticola selenatireducens</name>
    <dbReference type="NCBI Taxonomy" id="191960"/>
    <lineage>
        <taxon>Bacteria</taxon>
        <taxon>Pseudomonadati</taxon>
        <taxon>Pseudomonadota</taxon>
        <taxon>Gammaproteobacteria</taxon>
        <taxon>Chromatiales</taxon>
        <taxon>Sedimenticolaceae</taxon>
        <taxon>Sedimenticola</taxon>
    </lineage>
</organism>
<dbReference type="InterPro" id="IPR011051">
    <property type="entry name" value="RmlC_Cupin_sf"/>
</dbReference>
<dbReference type="SUPFAM" id="SSF51182">
    <property type="entry name" value="RmlC-like cupins"/>
    <property type="match status" value="1"/>
</dbReference>
<keyword evidence="2" id="KW-1185">Reference proteome</keyword>
<dbReference type="InterPro" id="IPR014710">
    <property type="entry name" value="RmlC-like_jellyroll"/>
</dbReference>
<evidence type="ECO:0000313" key="2">
    <source>
        <dbReference type="Proteomes" id="UP000316649"/>
    </source>
</evidence>
<accession>A0A557SN44</accession>
<dbReference type="EMBL" id="VMNH01000002">
    <property type="protein sequence ID" value="TVO78770.1"/>
    <property type="molecule type" value="Genomic_DNA"/>
</dbReference>
<dbReference type="AlphaFoldDB" id="A0A557SN44"/>
<name>A0A557SN44_9GAMM</name>
<comment type="caution">
    <text evidence="1">The sequence shown here is derived from an EMBL/GenBank/DDBJ whole genome shotgun (WGS) entry which is preliminary data.</text>
</comment>
<gene>
    <name evidence="1" type="ORF">FHP88_00515</name>
</gene>
<protein>
    <submittedName>
        <fullName evidence="1">Cytoplasmic protein</fullName>
    </submittedName>
</protein>
<dbReference type="Gene3D" id="2.60.120.10">
    <property type="entry name" value="Jelly Rolls"/>
    <property type="match status" value="1"/>
</dbReference>
<dbReference type="Proteomes" id="UP000316649">
    <property type="component" value="Unassembled WGS sequence"/>
</dbReference>
<evidence type="ECO:0000313" key="1">
    <source>
        <dbReference type="EMBL" id="TVO78770.1"/>
    </source>
</evidence>
<sequence length="109" mass="12196">MPLFAQDPVVSDGDKYSVLFENDKVRVLDYKDMPGEKTHEHSHPAFVLYALVPFKRKLMLPGGKVIMREFKAGDVLYSDAQTHVGENVGETPTHVIMVEMKSGMSMGVK</sequence>